<name>A0A9Q8ZFI8_CURCL</name>
<protein>
    <submittedName>
        <fullName evidence="1">Uncharacterized protein</fullName>
    </submittedName>
</protein>
<dbReference type="EMBL" id="CP089281">
    <property type="protein sequence ID" value="USP82437.1"/>
    <property type="molecule type" value="Genomic_DNA"/>
</dbReference>
<sequence>MVSRVSSIPTPALPAVVAAINFNVAITVASAEWKLVDCQSNRFLYDIRSEVLRYRLKSPSRFAVPIEVGQVIAQNVDQLLYPHLSLWVGFYNFGRNPVFAICRPAIRMRRDGSEMPTGSIETYSQKRGSWMPLEQFLKTQFPPIKNTPVGASTVFEWWGQNGQFFNWPGLPNELKEDIVRHCYNPLPRVMINRRRGPVLAQEVTEKFGQWVTLLRVSSEVRAICLRICFVGSTGIRMEVKEPGAFKKVIRRLNKCHQMLLPGGLPTDRASQQTMELYRLWPRIYPELQQYATLYHAIRKIALFMSFLNYMHFFRVTAGSFAQYHRASWVSYHMFESMPHLKEIQIKLPDAREDSEDSERQLGPRLFHDRPYSCPRTLHRLIYERVAETLAVHDNVRVYNFMEGIEETRFYQRRQEEQAKLKITLHEMEELYREDRGGIQLEKWVSPGAGDHLGQIGRQPTEDPFWPPRCRCPIRCHDFLFPSII</sequence>
<keyword evidence="2" id="KW-1185">Reference proteome</keyword>
<reference evidence="1" key="1">
    <citation type="submission" date="2021-12" db="EMBL/GenBank/DDBJ databases">
        <title>Curvularia clavata genome.</title>
        <authorList>
            <person name="Cao Y."/>
        </authorList>
    </citation>
    <scope>NUCLEOTIDE SEQUENCE</scope>
    <source>
        <strain evidence="1">Yc1106</strain>
    </source>
</reference>
<gene>
    <name evidence="1" type="ORF">yc1106_09711</name>
</gene>
<dbReference type="AlphaFoldDB" id="A0A9Q8ZFI8"/>
<dbReference type="Proteomes" id="UP001056012">
    <property type="component" value="Chromosome 8"/>
</dbReference>
<accession>A0A9Q8ZFI8</accession>
<evidence type="ECO:0000313" key="2">
    <source>
        <dbReference type="Proteomes" id="UP001056012"/>
    </source>
</evidence>
<organism evidence="1 2">
    <name type="scientific">Curvularia clavata</name>
    <dbReference type="NCBI Taxonomy" id="95742"/>
    <lineage>
        <taxon>Eukaryota</taxon>
        <taxon>Fungi</taxon>
        <taxon>Dikarya</taxon>
        <taxon>Ascomycota</taxon>
        <taxon>Pezizomycotina</taxon>
        <taxon>Dothideomycetes</taxon>
        <taxon>Pleosporomycetidae</taxon>
        <taxon>Pleosporales</taxon>
        <taxon>Pleosporineae</taxon>
        <taxon>Pleosporaceae</taxon>
        <taxon>Curvularia</taxon>
    </lineage>
</organism>
<evidence type="ECO:0000313" key="1">
    <source>
        <dbReference type="EMBL" id="USP82437.1"/>
    </source>
</evidence>
<dbReference type="VEuPathDB" id="FungiDB:yc1106_09711"/>
<dbReference type="OrthoDB" id="3781946at2759"/>
<proteinExistence type="predicted"/>